<organism evidence="1 2">
    <name type="scientific">Araneus ventricosus</name>
    <name type="common">Orbweaver spider</name>
    <name type="synonym">Epeira ventricosa</name>
    <dbReference type="NCBI Taxonomy" id="182803"/>
    <lineage>
        <taxon>Eukaryota</taxon>
        <taxon>Metazoa</taxon>
        <taxon>Ecdysozoa</taxon>
        <taxon>Arthropoda</taxon>
        <taxon>Chelicerata</taxon>
        <taxon>Arachnida</taxon>
        <taxon>Araneae</taxon>
        <taxon>Araneomorphae</taxon>
        <taxon>Entelegynae</taxon>
        <taxon>Araneoidea</taxon>
        <taxon>Araneidae</taxon>
        <taxon>Araneus</taxon>
    </lineage>
</organism>
<protein>
    <submittedName>
        <fullName evidence="1">Uncharacterized protein</fullName>
    </submittedName>
</protein>
<keyword evidence="2" id="KW-1185">Reference proteome</keyword>
<name>A0A4Y2LJC0_ARAVE</name>
<reference evidence="1 2" key="1">
    <citation type="journal article" date="2019" name="Sci. Rep.">
        <title>Orb-weaving spider Araneus ventricosus genome elucidates the spidroin gene catalogue.</title>
        <authorList>
            <person name="Kono N."/>
            <person name="Nakamura H."/>
            <person name="Ohtoshi R."/>
            <person name="Moran D.A.P."/>
            <person name="Shinohara A."/>
            <person name="Yoshida Y."/>
            <person name="Fujiwara M."/>
            <person name="Mori M."/>
            <person name="Tomita M."/>
            <person name="Arakawa K."/>
        </authorList>
    </citation>
    <scope>NUCLEOTIDE SEQUENCE [LARGE SCALE GENOMIC DNA]</scope>
</reference>
<evidence type="ECO:0000313" key="1">
    <source>
        <dbReference type="EMBL" id="GBN14644.1"/>
    </source>
</evidence>
<accession>A0A4Y2LJC0</accession>
<comment type="caution">
    <text evidence="1">The sequence shown here is derived from an EMBL/GenBank/DDBJ whole genome shotgun (WGS) entry which is preliminary data.</text>
</comment>
<sequence>TLDAQASRKEQHLHKLATQADSKSLTIKLRPNGLSFHKFRPRFALFPVVGTGRIDVTRGIVSASVVSRIMAVNSSRIKGTNGAIASVHSNRDICKATRRKNGATVRIQPTTVHKYEPRATRDLAKPHAVGTRLYSNSVNNIAQRLTTGQFAMRTRLQSKNFSSSVFIPFSDRMSRHRILSKVPHNSAPSRDRTKIQAYSRTFILSLKSGGIGLTSPDG</sequence>
<proteinExistence type="predicted"/>
<dbReference type="Proteomes" id="UP000499080">
    <property type="component" value="Unassembled WGS sequence"/>
</dbReference>
<gene>
    <name evidence="1" type="ORF">AVEN_55623_1</name>
</gene>
<evidence type="ECO:0000313" key="2">
    <source>
        <dbReference type="Proteomes" id="UP000499080"/>
    </source>
</evidence>
<dbReference type="AlphaFoldDB" id="A0A4Y2LJC0"/>
<dbReference type="EMBL" id="BGPR01199754">
    <property type="protein sequence ID" value="GBN14644.1"/>
    <property type="molecule type" value="Genomic_DNA"/>
</dbReference>
<feature type="non-terminal residue" evidence="1">
    <location>
        <position position="1"/>
    </location>
</feature>